<evidence type="ECO:0000313" key="8">
    <source>
        <dbReference type="EMBL" id="CAF4003847.1"/>
    </source>
</evidence>
<dbReference type="EMBL" id="CAJOBH010004821">
    <property type="protein sequence ID" value="CAF4003847.1"/>
    <property type="molecule type" value="Genomic_DNA"/>
</dbReference>
<dbReference type="Proteomes" id="UP000681967">
    <property type="component" value="Unassembled WGS sequence"/>
</dbReference>
<evidence type="ECO:0000313" key="1">
    <source>
        <dbReference type="EMBL" id="CAF1335041.1"/>
    </source>
</evidence>
<dbReference type="Proteomes" id="UP000663842">
    <property type="component" value="Unassembled WGS sequence"/>
</dbReference>
<organism evidence="1 9">
    <name type="scientific">Rotaria magnacalcarata</name>
    <dbReference type="NCBI Taxonomy" id="392030"/>
    <lineage>
        <taxon>Eukaryota</taxon>
        <taxon>Metazoa</taxon>
        <taxon>Spiralia</taxon>
        <taxon>Gnathifera</taxon>
        <taxon>Rotifera</taxon>
        <taxon>Eurotatoria</taxon>
        <taxon>Bdelloidea</taxon>
        <taxon>Philodinida</taxon>
        <taxon>Philodinidae</taxon>
        <taxon>Rotaria</taxon>
    </lineage>
</organism>
<dbReference type="Proteomes" id="UP000663834">
    <property type="component" value="Unassembled WGS sequence"/>
</dbReference>
<dbReference type="EMBL" id="CAJNOV010008699">
    <property type="protein sequence ID" value="CAF1335041.1"/>
    <property type="molecule type" value="Genomic_DNA"/>
</dbReference>
<dbReference type="EMBL" id="CAJOBJ010003707">
    <property type="protein sequence ID" value="CAF3975203.1"/>
    <property type="molecule type" value="Genomic_DNA"/>
</dbReference>
<dbReference type="Proteomes" id="UP000681720">
    <property type="component" value="Unassembled WGS sequence"/>
</dbReference>
<dbReference type="OrthoDB" id="10350134at2759"/>
<dbReference type="Proteomes" id="UP000663856">
    <property type="component" value="Unassembled WGS sequence"/>
</dbReference>
<proteinExistence type="predicted"/>
<dbReference type="EMBL" id="CAJOBG010001830">
    <property type="protein sequence ID" value="CAF3961760.1"/>
    <property type="molecule type" value="Genomic_DNA"/>
</dbReference>
<dbReference type="EMBL" id="CAJNOW010008821">
    <property type="protein sequence ID" value="CAF1547749.1"/>
    <property type="molecule type" value="Genomic_DNA"/>
</dbReference>
<evidence type="ECO:0000313" key="6">
    <source>
        <dbReference type="EMBL" id="CAF3961760.1"/>
    </source>
</evidence>
<evidence type="ECO:0000313" key="2">
    <source>
        <dbReference type="EMBL" id="CAF1547749.1"/>
    </source>
</evidence>
<accession>A0A815G7J7</accession>
<dbReference type="Proteomes" id="UP000663866">
    <property type="component" value="Unassembled WGS sequence"/>
</dbReference>
<dbReference type="Proteomes" id="UP000663887">
    <property type="component" value="Unassembled WGS sequence"/>
</dbReference>
<sequence>MSSSNNQEIITNVTIKVNEQFEQQKSQSIRSNDKTFSPTIIPTEDQSILNQTTLKQQVRVPTIEHLKDSSAQIHGHQKANNKKIEEKKQIINTNTNEYCDVCFSTRVCHILKQYDIHPQHDEYLPSDGINDYLLNCAHLE</sequence>
<name>A0A815G7J7_9BILA</name>
<evidence type="ECO:0000313" key="3">
    <source>
        <dbReference type="EMBL" id="CAF2013064.1"/>
    </source>
</evidence>
<keyword evidence="10" id="KW-1185">Reference proteome</keyword>
<protein>
    <submittedName>
        <fullName evidence="1">Uncharacterized protein</fullName>
    </submittedName>
</protein>
<evidence type="ECO:0000313" key="9">
    <source>
        <dbReference type="Proteomes" id="UP000663855"/>
    </source>
</evidence>
<evidence type="ECO:0000313" key="7">
    <source>
        <dbReference type="EMBL" id="CAF3975203.1"/>
    </source>
</evidence>
<dbReference type="EMBL" id="CAJNRG010000602">
    <property type="protein sequence ID" value="CAF2013064.1"/>
    <property type="molecule type" value="Genomic_DNA"/>
</dbReference>
<reference evidence="1" key="1">
    <citation type="submission" date="2021-02" db="EMBL/GenBank/DDBJ databases">
        <authorList>
            <person name="Nowell W R."/>
        </authorList>
    </citation>
    <scope>NUCLEOTIDE SEQUENCE</scope>
</reference>
<evidence type="ECO:0000313" key="4">
    <source>
        <dbReference type="EMBL" id="CAF2063792.1"/>
    </source>
</evidence>
<dbReference type="AlphaFoldDB" id="A0A815G7J7"/>
<dbReference type="EMBL" id="CAJOBF010000572">
    <property type="protein sequence ID" value="CAF3837677.1"/>
    <property type="molecule type" value="Genomic_DNA"/>
</dbReference>
<dbReference type="Proteomes" id="UP000663855">
    <property type="component" value="Unassembled WGS sequence"/>
</dbReference>
<comment type="caution">
    <text evidence="1">The sequence shown here is derived from an EMBL/GenBank/DDBJ whole genome shotgun (WGS) entry which is preliminary data.</text>
</comment>
<gene>
    <name evidence="8" type="ORF">BYL167_LOCUS13834</name>
    <name evidence="1" type="ORF">CJN711_LOCUS18630</name>
    <name evidence="7" type="ORF">GIL414_LOCUS10370</name>
    <name evidence="2" type="ORF">KQP761_LOCUS17409</name>
    <name evidence="6" type="ORF">OVN521_LOCUS12847</name>
    <name evidence="5" type="ORF">UXM345_LOCUS7015</name>
    <name evidence="4" type="ORF">WKI299_LOCUS12659</name>
    <name evidence="3" type="ORF">XDN619_LOCUS3889</name>
</gene>
<evidence type="ECO:0000313" key="5">
    <source>
        <dbReference type="EMBL" id="CAF3837677.1"/>
    </source>
</evidence>
<evidence type="ECO:0000313" key="10">
    <source>
        <dbReference type="Proteomes" id="UP000663866"/>
    </source>
</evidence>
<dbReference type="EMBL" id="CAJNRF010004719">
    <property type="protein sequence ID" value="CAF2063792.1"/>
    <property type="molecule type" value="Genomic_DNA"/>
</dbReference>